<organism evidence="2 3">
    <name type="scientific">Oerskovia rustica</name>
    <dbReference type="NCBI Taxonomy" id="2762237"/>
    <lineage>
        <taxon>Bacteria</taxon>
        <taxon>Bacillati</taxon>
        <taxon>Actinomycetota</taxon>
        <taxon>Actinomycetes</taxon>
        <taxon>Micrococcales</taxon>
        <taxon>Cellulomonadaceae</taxon>
        <taxon>Oerskovia</taxon>
    </lineage>
</organism>
<evidence type="ECO:0000256" key="1">
    <source>
        <dbReference type="SAM" id="MobiDB-lite"/>
    </source>
</evidence>
<evidence type="ECO:0000313" key="2">
    <source>
        <dbReference type="EMBL" id="MBD7949617.1"/>
    </source>
</evidence>
<evidence type="ECO:0000313" key="3">
    <source>
        <dbReference type="Proteomes" id="UP000641803"/>
    </source>
</evidence>
<feature type="compositionally biased region" description="Basic and acidic residues" evidence="1">
    <location>
        <begin position="86"/>
        <end position="101"/>
    </location>
</feature>
<accession>A0ABR8RPM0</accession>
<gene>
    <name evidence="2" type="ORF">H9652_04230</name>
</gene>
<proteinExistence type="predicted"/>
<comment type="caution">
    <text evidence="2">The sequence shown here is derived from an EMBL/GenBank/DDBJ whole genome shotgun (WGS) entry which is preliminary data.</text>
</comment>
<keyword evidence="3" id="KW-1185">Reference proteome</keyword>
<sequence>MRRAPSVEDYARMSQQSRDAAYRLLVAEQETYQSRLDVLAERARRAQVTGDPDATRATARHLKPIYERRHGDTPTLQAARRAAMQTDHDGAESRRREARAA</sequence>
<reference evidence="2 3" key="1">
    <citation type="submission" date="2020-08" db="EMBL/GenBank/DDBJ databases">
        <title>A Genomic Blueprint of the Chicken Gut Microbiome.</title>
        <authorList>
            <person name="Gilroy R."/>
            <person name="Ravi A."/>
            <person name="Getino M."/>
            <person name="Pursley I."/>
            <person name="Horton D.L."/>
            <person name="Alikhan N.-F."/>
            <person name="Baker D."/>
            <person name="Gharbi K."/>
            <person name="Hall N."/>
            <person name="Watson M."/>
            <person name="Adriaenssens E.M."/>
            <person name="Foster-Nyarko E."/>
            <person name="Jarju S."/>
            <person name="Secka A."/>
            <person name="Antonio M."/>
            <person name="Oren A."/>
            <person name="Chaudhuri R."/>
            <person name="La Ragione R.M."/>
            <person name="Hildebrand F."/>
            <person name="Pallen M.J."/>
        </authorList>
    </citation>
    <scope>NUCLEOTIDE SEQUENCE [LARGE SCALE GENOMIC DNA]</scope>
    <source>
        <strain evidence="2 3">Sa4CUA1</strain>
    </source>
</reference>
<protein>
    <submittedName>
        <fullName evidence="2">Uncharacterized protein</fullName>
    </submittedName>
</protein>
<dbReference type="Proteomes" id="UP000641803">
    <property type="component" value="Unassembled WGS sequence"/>
</dbReference>
<dbReference type="RefSeq" id="WP_191795024.1">
    <property type="nucleotide sequence ID" value="NZ_JACSQQ010000005.1"/>
</dbReference>
<feature type="region of interest" description="Disordered" evidence="1">
    <location>
        <begin position="47"/>
        <end position="101"/>
    </location>
</feature>
<dbReference type="EMBL" id="JACSQQ010000005">
    <property type="protein sequence ID" value="MBD7949617.1"/>
    <property type="molecule type" value="Genomic_DNA"/>
</dbReference>
<name>A0ABR8RPM0_9CELL</name>